<reference evidence="2" key="1">
    <citation type="journal article" date="2019" name="Curr. Biol.">
        <title>Genome Sequence of Striga asiatica Provides Insight into the Evolution of Plant Parasitism.</title>
        <authorList>
            <person name="Yoshida S."/>
            <person name="Kim S."/>
            <person name="Wafula E.K."/>
            <person name="Tanskanen J."/>
            <person name="Kim Y.M."/>
            <person name="Honaas L."/>
            <person name="Yang Z."/>
            <person name="Spallek T."/>
            <person name="Conn C.E."/>
            <person name="Ichihashi Y."/>
            <person name="Cheong K."/>
            <person name="Cui S."/>
            <person name="Der J.P."/>
            <person name="Gundlach H."/>
            <person name="Jiao Y."/>
            <person name="Hori C."/>
            <person name="Ishida J.K."/>
            <person name="Kasahara H."/>
            <person name="Kiba T."/>
            <person name="Kim M.S."/>
            <person name="Koo N."/>
            <person name="Laohavisit A."/>
            <person name="Lee Y.H."/>
            <person name="Lumba S."/>
            <person name="McCourt P."/>
            <person name="Mortimer J.C."/>
            <person name="Mutuku J.M."/>
            <person name="Nomura T."/>
            <person name="Sasaki-Sekimoto Y."/>
            <person name="Seto Y."/>
            <person name="Wang Y."/>
            <person name="Wakatake T."/>
            <person name="Sakakibara H."/>
            <person name="Demura T."/>
            <person name="Yamaguchi S."/>
            <person name="Yoneyama K."/>
            <person name="Manabe R.I."/>
            <person name="Nelson D.C."/>
            <person name="Schulman A.H."/>
            <person name="Timko M.P."/>
            <person name="dePamphilis C.W."/>
            <person name="Choi D."/>
            <person name="Shirasu K."/>
        </authorList>
    </citation>
    <scope>NUCLEOTIDE SEQUENCE [LARGE SCALE GENOMIC DNA]</scope>
    <source>
        <strain evidence="2">cv. UVA1</strain>
    </source>
</reference>
<sequence>MKRPCDRSFKPLMTVFRLNLRSAASSPSSCSIISNWLSLDDFIRSLKSSTVYSSSPFLSFLSPSSSPPLTNDAVFLKDTILYFRWDGSCERDLFWGEKRKLGVFMLEVRVYNDLKRVITIDLALIKHNR</sequence>
<evidence type="ECO:0000313" key="2">
    <source>
        <dbReference type="Proteomes" id="UP000325081"/>
    </source>
</evidence>
<evidence type="ECO:0000313" key="1">
    <source>
        <dbReference type="EMBL" id="GER27273.1"/>
    </source>
</evidence>
<dbReference type="EMBL" id="BKCP01001669">
    <property type="protein sequence ID" value="GER27273.1"/>
    <property type="molecule type" value="Genomic_DNA"/>
</dbReference>
<protein>
    <submittedName>
        <fullName evidence="1">Pleckstrin homology (PH) domain-containing protein</fullName>
    </submittedName>
</protein>
<name>A0A5A7P364_STRAF</name>
<accession>A0A5A7P364</accession>
<comment type="caution">
    <text evidence="1">The sequence shown here is derived from an EMBL/GenBank/DDBJ whole genome shotgun (WGS) entry which is preliminary data.</text>
</comment>
<dbReference type="Proteomes" id="UP000325081">
    <property type="component" value="Unassembled WGS sequence"/>
</dbReference>
<gene>
    <name evidence="1" type="ORF">STAS_02973</name>
</gene>
<proteinExistence type="predicted"/>
<organism evidence="1 2">
    <name type="scientific">Striga asiatica</name>
    <name type="common">Asiatic witchweed</name>
    <name type="synonym">Buchnera asiatica</name>
    <dbReference type="NCBI Taxonomy" id="4170"/>
    <lineage>
        <taxon>Eukaryota</taxon>
        <taxon>Viridiplantae</taxon>
        <taxon>Streptophyta</taxon>
        <taxon>Embryophyta</taxon>
        <taxon>Tracheophyta</taxon>
        <taxon>Spermatophyta</taxon>
        <taxon>Magnoliopsida</taxon>
        <taxon>eudicotyledons</taxon>
        <taxon>Gunneridae</taxon>
        <taxon>Pentapetalae</taxon>
        <taxon>asterids</taxon>
        <taxon>lamiids</taxon>
        <taxon>Lamiales</taxon>
        <taxon>Orobanchaceae</taxon>
        <taxon>Buchnereae</taxon>
        <taxon>Striga</taxon>
    </lineage>
</organism>
<dbReference type="AlphaFoldDB" id="A0A5A7P364"/>
<keyword evidence="2" id="KW-1185">Reference proteome</keyword>